<dbReference type="InterPro" id="IPR036397">
    <property type="entry name" value="RNaseH_sf"/>
</dbReference>
<dbReference type="NCBIfam" id="NF033546">
    <property type="entry name" value="transpos_IS21"/>
    <property type="match status" value="1"/>
</dbReference>
<dbReference type="GO" id="GO:0015074">
    <property type="term" value="P:DNA integration"/>
    <property type="evidence" value="ECO:0007669"/>
    <property type="project" value="InterPro"/>
</dbReference>
<dbReference type="PANTHER" id="PTHR35004">
    <property type="entry name" value="TRANSPOSASE RV3428C-RELATED"/>
    <property type="match status" value="1"/>
</dbReference>
<evidence type="ECO:0000313" key="4">
    <source>
        <dbReference type="EMBL" id="MBB5643521.1"/>
    </source>
</evidence>
<organism evidence="3 5">
    <name type="scientific">Cryobacterium roopkundense</name>
    <dbReference type="NCBI Taxonomy" id="1001240"/>
    <lineage>
        <taxon>Bacteria</taxon>
        <taxon>Bacillati</taxon>
        <taxon>Actinomycetota</taxon>
        <taxon>Actinomycetes</taxon>
        <taxon>Micrococcales</taxon>
        <taxon>Microbacteriaceae</taxon>
        <taxon>Cryobacterium</taxon>
    </lineage>
</organism>
<dbReference type="PANTHER" id="PTHR35004:SF7">
    <property type="entry name" value="INTEGRASE PROTEIN"/>
    <property type="match status" value="1"/>
</dbReference>
<evidence type="ECO:0000313" key="3">
    <source>
        <dbReference type="EMBL" id="MBB5642055.1"/>
    </source>
</evidence>
<name>A0A7W9E5L1_9MICO</name>
<dbReference type="EMBL" id="JACHBQ010000001">
    <property type="protein sequence ID" value="MBB5641034.1"/>
    <property type="molecule type" value="Genomic_DNA"/>
</dbReference>
<comment type="caution">
    <text evidence="3">The sequence shown here is derived from an EMBL/GenBank/DDBJ whole genome shotgun (WGS) entry which is preliminary data.</text>
</comment>
<dbReference type="Proteomes" id="UP000561726">
    <property type="component" value="Unassembled WGS sequence"/>
</dbReference>
<reference evidence="3 5" key="1">
    <citation type="submission" date="2020-08" db="EMBL/GenBank/DDBJ databases">
        <title>Sequencing the genomes of 1000 actinobacteria strains.</title>
        <authorList>
            <person name="Klenk H.-P."/>
        </authorList>
    </citation>
    <scope>NUCLEOTIDE SEQUENCE [LARGE SCALE GENOMIC DNA]</scope>
    <source>
        <strain evidence="3 5">DSM 21065</strain>
    </source>
</reference>
<gene>
    <name evidence="2" type="ORF">BJ997_001582</name>
    <name evidence="3" type="ORF">BJ997_002603</name>
    <name evidence="4" type="ORF">BJ997_004069</name>
</gene>
<dbReference type="EMBL" id="JACHBQ010000001">
    <property type="protein sequence ID" value="MBB5642055.1"/>
    <property type="molecule type" value="Genomic_DNA"/>
</dbReference>
<dbReference type="SUPFAM" id="SSF53098">
    <property type="entry name" value="Ribonuclease H-like"/>
    <property type="match status" value="1"/>
</dbReference>
<evidence type="ECO:0000313" key="2">
    <source>
        <dbReference type="EMBL" id="MBB5641034.1"/>
    </source>
</evidence>
<dbReference type="Gene3D" id="3.30.420.10">
    <property type="entry name" value="Ribonuclease H-like superfamily/Ribonuclease H"/>
    <property type="match status" value="1"/>
</dbReference>
<evidence type="ECO:0000259" key="1">
    <source>
        <dbReference type="PROSITE" id="PS50994"/>
    </source>
</evidence>
<dbReference type="InterPro" id="IPR001584">
    <property type="entry name" value="Integrase_cat-core"/>
</dbReference>
<feature type="domain" description="Integrase catalytic" evidence="1">
    <location>
        <begin position="125"/>
        <end position="297"/>
    </location>
</feature>
<accession>A0A7W9E5L1</accession>
<dbReference type="GO" id="GO:0003676">
    <property type="term" value="F:nucleic acid binding"/>
    <property type="evidence" value="ECO:0007669"/>
    <property type="project" value="InterPro"/>
</dbReference>
<dbReference type="EMBL" id="JACHBQ010000001">
    <property type="protein sequence ID" value="MBB5643521.1"/>
    <property type="molecule type" value="Genomic_DNA"/>
</dbReference>
<dbReference type="AlphaFoldDB" id="A0A7W9E5L1"/>
<sequence length="497" mass="54360">MTVPMSVQENIRTLDSHGIAGREIARRLGVSRDAVTKYTGQLDYSPKPPSPVPRPAGSVLTGFEDTIELWLGEDQRRPRKQRHTAKRVFDRLVVEQGYFGSYSPVQRFVAKWKTRHRQAGEGFTELVWPAGTAQVDFGQAEAIIAGVRQVLHIFVVTFPFSNMRFVQAYRGETSECVCHGLRTVFDHIGAAPRHLVFDNATGIGRRVGAKVVETKLFSAFKLHYRSESRYCNPYSGNEKGNVENAVGFLRRNLMVPEPEAATLQGLNDVLLARCLALASTVHYRKGLPVGELFTQDVAASLALPGVGFDPVRYESRTADKTGNLLIDGNTYAAGSSFHSRTLTVGLRHDVVEILDEQATPVRSFPRAFGRQTETIFEPASLLPLLVTKPGAWGHSQLRPLVPDPVRQWLDTATATNRRRLLSAVDAASGSAGFDAAIGAADMLIQRGDTPDIAALSMLARRLADGTAPAAENVDLSVYDIFTADAFTTVNTLTGEIA</sequence>
<evidence type="ECO:0000313" key="5">
    <source>
        <dbReference type="Proteomes" id="UP000561726"/>
    </source>
</evidence>
<dbReference type="PROSITE" id="PS50994">
    <property type="entry name" value="INTEGRASE"/>
    <property type="match status" value="1"/>
</dbReference>
<dbReference type="InterPro" id="IPR012337">
    <property type="entry name" value="RNaseH-like_sf"/>
</dbReference>
<protein>
    <submittedName>
        <fullName evidence="3">Transposase</fullName>
    </submittedName>
</protein>
<proteinExistence type="predicted"/>